<dbReference type="EMBL" id="JAAOLX010000008">
    <property type="protein sequence ID" value="NHQ87712.1"/>
    <property type="molecule type" value="Genomic_DNA"/>
</dbReference>
<dbReference type="Pfam" id="PF05488">
    <property type="entry name" value="PAAR_motif"/>
    <property type="match status" value="1"/>
</dbReference>
<dbReference type="Proteomes" id="UP000712570">
    <property type="component" value="Unassembled WGS sequence"/>
</dbReference>
<dbReference type="RefSeq" id="WP_166828482.1">
    <property type="nucleotide sequence ID" value="NZ_JAAOLX010000008.1"/>
</dbReference>
<gene>
    <name evidence="1" type="ORF">HA050_16465</name>
</gene>
<comment type="caution">
    <text evidence="1">The sequence shown here is derived from an EMBL/GenBank/DDBJ whole genome shotgun (WGS) entry which is preliminary data.</text>
</comment>
<dbReference type="InterPro" id="IPR008727">
    <property type="entry name" value="PAAR_motif"/>
</dbReference>
<protein>
    <submittedName>
        <fullName evidence="1">PAAR domain-containing protein</fullName>
    </submittedName>
</protein>
<keyword evidence="2" id="KW-1185">Reference proteome</keyword>
<reference evidence="1 2" key="1">
    <citation type="submission" date="2020-03" db="EMBL/GenBank/DDBJ databases">
        <title>Draft genome sequence of environmentally isolated violet-colored cultures.</title>
        <authorList>
            <person name="Wilson H.S."/>
        </authorList>
    </citation>
    <scope>NUCLEOTIDE SEQUENCE [LARGE SCALE GENOMIC DNA]</scope>
    <source>
        <strain evidence="1 2">HSC-16F04</strain>
    </source>
</reference>
<dbReference type="CDD" id="cd14744">
    <property type="entry name" value="PAAR_CT_2"/>
    <property type="match status" value="1"/>
</dbReference>
<evidence type="ECO:0000313" key="2">
    <source>
        <dbReference type="Proteomes" id="UP000712570"/>
    </source>
</evidence>
<organism evidence="1 2">
    <name type="scientific">Iodobacter violaceini</name>
    <dbReference type="NCBI Taxonomy" id="3044271"/>
    <lineage>
        <taxon>Bacteria</taxon>
        <taxon>Pseudomonadati</taxon>
        <taxon>Pseudomonadota</taxon>
        <taxon>Betaproteobacteria</taxon>
        <taxon>Neisseriales</taxon>
        <taxon>Chitinibacteraceae</taxon>
        <taxon>Iodobacter</taxon>
    </lineage>
</organism>
<name>A0ABX0KZ15_9NEIS</name>
<accession>A0ABX0KZ15</accession>
<evidence type="ECO:0000313" key="1">
    <source>
        <dbReference type="EMBL" id="NHQ87712.1"/>
    </source>
</evidence>
<proteinExistence type="predicted"/>
<dbReference type="Gene3D" id="2.60.200.60">
    <property type="match status" value="1"/>
</dbReference>
<sequence>MKKVIRLGDQTSHGGAVVSAAPKSVFFGKAVARIGDTVTCPINGHGPCTIIEGDPSWNIDGKPVALEGHKISCGAALISSMPQLGRAYEGMGAIQEGSAVSEALKAVAKSAPGLAAEFNQHVIFQDHEGKPISSLPYQIKGPDGAIVEGKTDASGKTHVVAGKSGDAMDYDITKQDK</sequence>